<dbReference type="Pfam" id="PF00485">
    <property type="entry name" value="PRK"/>
    <property type="match status" value="1"/>
</dbReference>
<dbReference type="GO" id="GO:0005524">
    <property type="term" value="F:ATP binding"/>
    <property type="evidence" value="ECO:0007669"/>
    <property type="project" value="InterPro"/>
</dbReference>
<sequence length="208" mass="23881">MKLNTDGLADWLLTKTEQPLRLCIAGFPSCGKSTLSNKIIRQINKTKIIESESWLHPLAYRIKKDISGSHPDSYDLNKCCRDLQALLNGKTIRIPQYSHKIGASNESIEIKIDSEDGVILDGTPFSLSCFNKFHNLGIFLHPKDYDIWLKTSIERDVSSRYFSRSEATRHNMRKAKDMEIIRKDSTSSIFIECILDKKGFIYEVYDDN</sequence>
<comment type="caution">
    <text evidence="2">The sequence shown here is derived from an EMBL/GenBank/DDBJ whole genome shotgun (WGS) entry which is preliminary data.</text>
</comment>
<gene>
    <name evidence="2" type="primary">udk</name>
    <name evidence="2" type="ORF">SCARUB_02589</name>
</gene>
<keyword evidence="2" id="KW-0808">Transferase</keyword>
<dbReference type="Proteomes" id="UP000094056">
    <property type="component" value="Unassembled WGS sequence"/>
</dbReference>
<accession>A0A1E3X9I7</accession>
<evidence type="ECO:0000313" key="3">
    <source>
        <dbReference type="Proteomes" id="UP000094056"/>
    </source>
</evidence>
<dbReference type="AlphaFoldDB" id="A0A1E3X9I7"/>
<dbReference type="InterPro" id="IPR006083">
    <property type="entry name" value="PRK/URK"/>
</dbReference>
<organism evidence="2 3">
    <name type="scientific">Candidatus Scalindua rubra</name>
    <dbReference type="NCBI Taxonomy" id="1872076"/>
    <lineage>
        <taxon>Bacteria</taxon>
        <taxon>Pseudomonadati</taxon>
        <taxon>Planctomycetota</taxon>
        <taxon>Candidatus Brocadiia</taxon>
        <taxon>Candidatus Brocadiales</taxon>
        <taxon>Candidatus Scalinduaceae</taxon>
        <taxon>Candidatus Scalindua</taxon>
    </lineage>
</organism>
<dbReference type="Gene3D" id="3.40.50.300">
    <property type="entry name" value="P-loop containing nucleotide triphosphate hydrolases"/>
    <property type="match status" value="1"/>
</dbReference>
<keyword evidence="2" id="KW-0418">Kinase</keyword>
<dbReference type="SUPFAM" id="SSF52540">
    <property type="entry name" value="P-loop containing nucleoside triphosphate hydrolases"/>
    <property type="match status" value="1"/>
</dbReference>
<dbReference type="GO" id="GO:0004849">
    <property type="term" value="F:uridine kinase activity"/>
    <property type="evidence" value="ECO:0007669"/>
    <property type="project" value="UniProtKB-EC"/>
</dbReference>
<reference evidence="2 3" key="1">
    <citation type="submission" date="2016-07" db="EMBL/GenBank/DDBJ databases">
        <title>Draft genome of Scalindua rubra, obtained from a brine-seawater interface in the Red Sea, sheds light on salt adaptation in anammox bacteria.</title>
        <authorList>
            <person name="Speth D.R."/>
            <person name="Lagkouvardos I."/>
            <person name="Wang Y."/>
            <person name="Qian P.-Y."/>
            <person name="Dutilh B.E."/>
            <person name="Jetten M.S."/>
        </authorList>
    </citation>
    <scope>NUCLEOTIDE SEQUENCE [LARGE SCALE GENOMIC DNA]</scope>
    <source>
        <strain evidence="2">BSI-1</strain>
    </source>
</reference>
<dbReference type="EMBL" id="MAYW01000069">
    <property type="protein sequence ID" value="ODS32287.1"/>
    <property type="molecule type" value="Genomic_DNA"/>
</dbReference>
<evidence type="ECO:0000313" key="2">
    <source>
        <dbReference type="EMBL" id="ODS32287.1"/>
    </source>
</evidence>
<dbReference type="InterPro" id="IPR027417">
    <property type="entry name" value="P-loop_NTPase"/>
</dbReference>
<feature type="domain" description="Phosphoribulokinase/uridine kinase" evidence="1">
    <location>
        <begin position="24"/>
        <end position="173"/>
    </location>
</feature>
<protein>
    <submittedName>
        <fullName evidence="2">Uridine kinase</fullName>
        <ecNumber evidence="2">2.7.1.48</ecNumber>
    </submittedName>
</protein>
<dbReference type="EC" id="2.7.1.48" evidence="2"/>
<evidence type="ECO:0000259" key="1">
    <source>
        <dbReference type="Pfam" id="PF00485"/>
    </source>
</evidence>
<name>A0A1E3X9I7_9BACT</name>
<proteinExistence type="predicted"/>